<name>A0A941I381_9BURK</name>
<reference evidence="1 2" key="1">
    <citation type="submission" date="2021-04" db="EMBL/GenBank/DDBJ databases">
        <title>novel species isolated from subtropical streams in China.</title>
        <authorList>
            <person name="Lu H."/>
        </authorList>
    </citation>
    <scope>NUCLEOTIDE SEQUENCE [LARGE SCALE GENOMIC DNA]</scope>
    <source>
        <strain evidence="1 2">BYS107W</strain>
    </source>
</reference>
<dbReference type="PIRSF" id="PIRSF016481">
    <property type="entry name" value="Pilus_assembly_PilP"/>
    <property type="match status" value="1"/>
</dbReference>
<evidence type="ECO:0000313" key="2">
    <source>
        <dbReference type="Proteomes" id="UP000680158"/>
    </source>
</evidence>
<dbReference type="AlphaFoldDB" id="A0A941I381"/>
<dbReference type="EMBL" id="JAGSPM010000014">
    <property type="protein sequence ID" value="MBR7748283.1"/>
    <property type="molecule type" value="Genomic_DNA"/>
</dbReference>
<comment type="caution">
    <text evidence="1">The sequence shown here is derived from an EMBL/GenBank/DDBJ whole genome shotgun (WGS) entry which is preliminary data.</text>
</comment>
<dbReference type="Gene3D" id="2.30.30.830">
    <property type="match status" value="1"/>
</dbReference>
<proteinExistence type="predicted"/>
<keyword evidence="2" id="KW-1185">Reference proteome</keyword>
<dbReference type="RefSeq" id="WP_212685610.1">
    <property type="nucleotide sequence ID" value="NZ_JAGSPM010000014.1"/>
</dbReference>
<sequence>MKIVPKFIIFFLPFLLSACGDNGLDELKGWMDQVKKETNVKVAPIAEPKVFIPASYEGTDFIDPFDSGKLLVVFARMKAANDNGLKPDFDRPKEALEGYALESMKMVGTFDNHKTLQGLIQIGKAVFPVVVGGYIGQNFGKVISINETRIDLVEVVQDATGEWTERKASLELQEAKK</sequence>
<dbReference type="Pfam" id="PF04351">
    <property type="entry name" value="PilP"/>
    <property type="match status" value="1"/>
</dbReference>
<accession>A0A941I381</accession>
<dbReference type="Proteomes" id="UP000680158">
    <property type="component" value="Unassembled WGS sequence"/>
</dbReference>
<dbReference type="InterPro" id="IPR007446">
    <property type="entry name" value="PilP"/>
</dbReference>
<protein>
    <submittedName>
        <fullName evidence="1">Pilus assembly protein PilP</fullName>
    </submittedName>
</protein>
<evidence type="ECO:0000313" key="1">
    <source>
        <dbReference type="EMBL" id="MBR7748283.1"/>
    </source>
</evidence>
<organism evidence="1 2">
    <name type="scientific">Undibacterium baiyunense</name>
    <dbReference type="NCBI Taxonomy" id="2828731"/>
    <lineage>
        <taxon>Bacteria</taxon>
        <taxon>Pseudomonadati</taxon>
        <taxon>Pseudomonadota</taxon>
        <taxon>Betaproteobacteria</taxon>
        <taxon>Burkholderiales</taxon>
        <taxon>Oxalobacteraceae</taxon>
        <taxon>Undibacterium</taxon>
    </lineage>
</organism>
<gene>
    <name evidence="1" type="ORF">KDM92_16990</name>
</gene>
<dbReference type="PROSITE" id="PS51257">
    <property type="entry name" value="PROKAR_LIPOPROTEIN"/>
    <property type="match status" value="1"/>
</dbReference>